<dbReference type="PROSITE" id="PS51352">
    <property type="entry name" value="THIOREDOXIN_2"/>
    <property type="match status" value="1"/>
</dbReference>
<dbReference type="Pfam" id="PF00578">
    <property type="entry name" value="AhpC-TSA"/>
    <property type="match status" value="1"/>
</dbReference>
<evidence type="ECO:0000256" key="7">
    <source>
        <dbReference type="ARBA" id="ARBA00023284"/>
    </source>
</evidence>
<evidence type="ECO:0000256" key="5">
    <source>
        <dbReference type="ARBA" id="ARBA00023002"/>
    </source>
</evidence>
<evidence type="ECO:0000256" key="2">
    <source>
        <dbReference type="ARBA" id="ARBA00006926"/>
    </source>
</evidence>
<reference evidence="10" key="1">
    <citation type="journal article" date="2019" name="Int. J. Syst. Evol. Microbiol.">
        <title>The Global Catalogue of Microorganisms (GCM) 10K type strain sequencing project: providing services to taxonomists for standard genome sequencing and annotation.</title>
        <authorList>
            <consortium name="The Broad Institute Genomics Platform"/>
            <consortium name="The Broad Institute Genome Sequencing Center for Infectious Disease"/>
            <person name="Wu L."/>
            <person name="Ma J."/>
        </authorList>
    </citation>
    <scope>NUCLEOTIDE SEQUENCE [LARGE SCALE GENOMIC DNA]</scope>
    <source>
        <strain evidence="10">KCTC 42498</strain>
    </source>
</reference>
<evidence type="ECO:0000313" key="9">
    <source>
        <dbReference type="EMBL" id="MFD2515981.1"/>
    </source>
</evidence>
<evidence type="ECO:0000256" key="3">
    <source>
        <dbReference type="ARBA" id="ARBA00022559"/>
    </source>
</evidence>
<dbReference type="PROSITE" id="PS51257">
    <property type="entry name" value="PROKAR_LIPOPROTEIN"/>
    <property type="match status" value="1"/>
</dbReference>
<dbReference type="RefSeq" id="WP_377511880.1">
    <property type="nucleotide sequence ID" value="NZ_JBHULU010000027.1"/>
</dbReference>
<dbReference type="InterPro" id="IPR025380">
    <property type="entry name" value="DUF4369"/>
</dbReference>
<evidence type="ECO:0000256" key="1">
    <source>
        <dbReference type="ARBA" id="ARBA00004196"/>
    </source>
</evidence>
<evidence type="ECO:0000259" key="8">
    <source>
        <dbReference type="PROSITE" id="PS51352"/>
    </source>
</evidence>
<keyword evidence="4" id="KW-0201">Cytochrome c-type biogenesis</keyword>
<comment type="similarity">
    <text evidence="2">Belongs to the glutathione peroxidase family.</text>
</comment>
<organism evidence="9 10">
    <name type="scientific">Pontibacter locisalis</name>
    <dbReference type="NCBI Taxonomy" id="1719035"/>
    <lineage>
        <taxon>Bacteria</taxon>
        <taxon>Pseudomonadati</taxon>
        <taxon>Bacteroidota</taxon>
        <taxon>Cytophagia</taxon>
        <taxon>Cytophagales</taxon>
        <taxon>Hymenobacteraceae</taxon>
        <taxon>Pontibacter</taxon>
    </lineage>
</organism>
<dbReference type="Gene3D" id="3.40.30.10">
    <property type="entry name" value="Glutaredoxin"/>
    <property type="match status" value="1"/>
</dbReference>
<feature type="domain" description="Thioredoxin" evidence="8">
    <location>
        <begin position="236"/>
        <end position="374"/>
    </location>
</feature>
<dbReference type="PROSITE" id="PS51355">
    <property type="entry name" value="GLUTATHIONE_PEROXID_3"/>
    <property type="match status" value="1"/>
</dbReference>
<keyword evidence="10" id="KW-1185">Reference proteome</keyword>
<gene>
    <name evidence="9" type="ORF">ACFSRY_19065</name>
</gene>
<dbReference type="PANTHER" id="PTHR42852">
    <property type="entry name" value="THIOL:DISULFIDE INTERCHANGE PROTEIN DSBE"/>
    <property type="match status" value="1"/>
</dbReference>
<dbReference type="InterPro" id="IPR013766">
    <property type="entry name" value="Thioredoxin_domain"/>
</dbReference>
<dbReference type="InterPro" id="IPR050553">
    <property type="entry name" value="Thioredoxin_ResA/DsbE_sf"/>
</dbReference>
<sequence length="374" mass="42198">MKKLYILPFSFLLLTGGCAEKKITASNIPFDGFVLKGTAKGFADSTLLYLEDADNSKTNKPLDSAFVINERFELSGKIEEPSQQFILKTKDLSNYRFIWLENKSVSFEGEKGKFRDATVLGSVTENENNELNTLMLSVRRSQDSISNKLEEKGLTKIERAELNGKLQSLYQEEEQRYISFVRNNPASIVSAHLLEVFSSTWGRETTEELFGSFSEANKASKYGALISNYLRLNKDPKMGEQFADFTQETVDGKQVTLSDYKGKVVLLEFWASWCGPCRLENPNLVKTYNNYKDKGFEVVAISLDVKRDNWVKAIEKDGLTWVHVSELNGNKNTAALIYGINGIPDNFLIAKDGTIVGRNLRGEQLNERLAELLN</sequence>
<dbReference type="InterPro" id="IPR000866">
    <property type="entry name" value="AhpC/TSA"/>
</dbReference>
<dbReference type="Proteomes" id="UP001597544">
    <property type="component" value="Unassembled WGS sequence"/>
</dbReference>
<keyword evidence="5" id="KW-0560">Oxidoreductase</keyword>
<proteinExistence type="inferred from homology"/>
<dbReference type="PROSITE" id="PS00194">
    <property type="entry name" value="THIOREDOXIN_1"/>
    <property type="match status" value="1"/>
</dbReference>
<name>A0ABW5IQP8_9BACT</name>
<dbReference type="InterPro" id="IPR000889">
    <property type="entry name" value="Glutathione_peroxidase"/>
</dbReference>
<dbReference type="Pfam" id="PF14289">
    <property type="entry name" value="DUF4369"/>
    <property type="match status" value="1"/>
</dbReference>
<evidence type="ECO:0000256" key="6">
    <source>
        <dbReference type="ARBA" id="ARBA00023157"/>
    </source>
</evidence>
<dbReference type="CDD" id="cd02966">
    <property type="entry name" value="TlpA_like_family"/>
    <property type="match status" value="1"/>
</dbReference>
<evidence type="ECO:0000256" key="4">
    <source>
        <dbReference type="ARBA" id="ARBA00022748"/>
    </source>
</evidence>
<dbReference type="PANTHER" id="PTHR42852:SF6">
    <property type="entry name" value="THIOL:DISULFIDE INTERCHANGE PROTEIN DSBE"/>
    <property type="match status" value="1"/>
</dbReference>
<dbReference type="SUPFAM" id="SSF52833">
    <property type="entry name" value="Thioredoxin-like"/>
    <property type="match status" value="1"/>
</dbReference>
<comment type="caution">
    <text evidence="9">The sequence shown here is derived from an EMBL/GenBank/DDBJ whole genome shotgun (WGS) entry which is preliminary data.</text>
</comment>
<dbReference type="InterPro" id="IPR017937">
    <property type="entry name" value="Thioredoxin_CS"/>
</dbReference>
<evidence type="ECO:0000313" key="10">
    <source>
        <dbReference type="Proteomes" id="UP001597544"/>
    </source>
</evidence>
<dbReference type="InterPro" id="IPR036249">
    <property type="entry name" value="Thioredoxin-like_sf"/>
</dbReference>
<protein>
    <submittedName>
        <fullName evidence="9">Redoxin domain-containing protein</fullName>
    </submittedName>
</protein>
<keyword evidence="7" id="KW-0676">Redox-active center</keyword>
<keyword evidence="3" id="KW-0575">Peroxidase</keyword>
<accession>A0ABW5IQP8</accession>
<keyword evidence="6" id="KW-1015">Disulfide bond</keyword>
<dbReference type="EMBL" id="JBHULU010000027">
    <property type="protein sequence ID" value="MFD2515981.1"/>
    <property type="molecule type" value="Genomic_DNA"/>
</dbReference>
<comment type="subcellular location">
    <subcellularLocation>
        <location evidence="1">Cell envelope</location>
    </subcellularLocation>
</comment>